<protein>
    <recommendedName>
        <fullName evidence="6">OBG-type G domain-containing protein</fullName>
    </recommendedName>
</protein>
<dbReference type="InterPro" id="IPR041623">
    <property type="entry name" value="NOG1_N"/>
</dbReference>
<dbReference type="PANTHER" id="PTHR45759">
    <property type="entry name" value="NUCLEOLAR GTP-BINDING PROTEIN 1"/>
    <property type="match status" value="1"/>
</dbReference>
<dbReference type="NCBIfam" id="TIGR00231">
    <property type="entry name" value="small_GTP"/>
    <property type="match status" value="1"/>
</dbReference>
<dbReference type="Gene3D" id="3.40.50.300">
    <property type="entry name" value="P-loop containing nucleotide triphosphate hydrolases"/>
    <property type="match status" value="1"/>
</dbReference>
<evidence type="ECO:0000256" key="1">
    <source>
        <dbReference type="ARBA" id="ARBA00023134"/>
    </source>
</evidence>
<dbReference type="Proteomes" id="UP001157974">
    <property type="component" value="Unassembled WGS sequence"/>
</dbReference>
<dbReference type="InterPro" id="IPR027417">
    <property type="entry name" value="P-loop_NTPase"/>
</dbReference>
<accession>A0AAV8UTA5</accession>
<evidence type="ECO:0000313" key="5">
    <source>
        <dbReference type="Proteomes" id="UP001157974"/>
    </source>
</evidence>
<dbReference type="EMBL" id="JAMWBK010000004">
    <property type="protein sequence ID" value="KAJ8905779.1"/>
    <property type="molecule type" value="Genomic_DNA"/>
</dbReference>
<reference evidence="4 5" key="1">
    <citation type="journal article" date="2023" name="Nat. Commun.">
        <title>Origin of minicircular mitochondrial genomes in red algae.</title>
        <authorList>
            <person name="Lee Y."/>
            <person name="Cho C.H."/>
            <person name="Lee Y.M."/>
            <person name="Park S.I."/>
            <person name="Yang J.H."/>
            <person name="West J.A."/>
            <person name="Bhattacharya D."/>
            <person name="Yoon H.S."/>
        </authorList>
    </citation>
    <scope>NUCLEOTIDE SEQUENCE [LARGE SCALE GENOMIC DNA]</scope>
    <source>
        <strain evidence="4 5">CCMP1338</strain>
        <tissue evidence="4">Whole cell</tissue>
    </source>
</reference>
<dbReference type="Pfam" id="PF06858">
    <property type="entry name" value="NOG1"/>
    <property type="match status" value="1"/>
</dbReference>
<keyword evidence="1" id="KW-0547">Nucleotide-binding</keyword>
<dbReference type="SUPFAM" id="SSF52540">
    <property type="entry name" value="P-loop containing nucleoside triphosphate hydrolases"/>
    <property type="match status" value="1"/>
</dbReference>
<sequence>MGFVTVYQGLSTKDLHTSQPTNKCRRNRGLWVCADSKSSGEWRQPFETRNGRNRLREIPVISKPEEHLSRALRVSSRASLDAVTKRGKSFNELLRLSSLKKLDTFRQELANRLEKYLREFPRKSKLHPYEDALVDLTLESIGLNKYGGYNGVLEEILDLKKKINIQGKDLSNGIRNAENKKGLEKAFEDAFTSLENIYRKNWGSVERLKLMAIALHRLQIADVDVPTIIIAGAPNVGKSSLVRVYSSGIPEVCAYPFTTKTIIMGHFTESGRTFQMTDTPGLLNRDEDDRNTIEKLAVAALQHLNSVVLFIVDLTEDCGTSVADQLELRTAIRERFPRADRQWIDVLSKSDLDEFFKHESLYLENATDPIQVSVETGQNLEPLKDRFIKATTEAAENQQATIPKP</sequence>
<feature type="domain" description="NOG1 N-terminal helical" evidence="3">
    <location>
        <begin position="57"/>
        <end position="222"/>
    </location>
</feature>
<dbReference type="Pfam" id="PF17835">
    <property type="entry name" value="NOG1_N"/>
    <property type="match status" value="1"/>
</dbReference>
<evidence type="ECO:0000313" key="4">
    <source>
        <dbReference type="EMBL" id="KAJ8905779.1"/>
    </source>
</evidence>
<evidence type="ECO:0000259" key="2">
    <source>
        <dbReference type="Pfam" id="PF06858"/>
    </source>
</evidence>
<dbReference type="PRINTS" id="PR00326">
    <property type="entry name" value="GTP1OBG"/>
</dbReference>
<dbReference type="InterPro" id="IPR010674">
    <property type="entry name" value="NOG1_Rossman_fold_dom"/>
</dbReference>
<dbReference type="InterPro" id="IPR005225">
    <property type="entry name" value="Small_GTP-bd"/>
</dbReference>
<keyword evidence="1" id="KW-0342">GTP-binding</keyword>
<gene>
    <name evidence="4" type="ORF">NDN08_002284</name>
</gene>
<evidence type="ECO:0008006" key="6">
    <source>
        <dbReference type="Google" id="ProtNLM"/>
    </source>
</evidence>
<dbReference type="GO" id="GO:0005525">
    <property type="term" value="F:GTP binding"/>
    <property type="evidence" value="ECO:0007669"/>
    <property type="project" value="UniProtKB-KW"/>
</dbReference>
<organism evidence="4 5">
    <name type="scientific">Rhodosorus marinus</name>
    <dbReference type="NCBI Taxonomy" id="101924"/>
    <lineage>
        <taxon>Eukaryota</taxon>
        <taxon>Rhodophyta</taxon>
        <taxon>Stylonematophyceae</taxon>
        <taxon>Stylonematales</taxon>
        <taxon>Stylonemataceae</taxon>
        <taxon>Rhodosorus</taxon>
    </lineage>
</organism>
<keyword evidence="5" id="KW-1185">Reference proteome</keyword>
<name>A0AAV8UTA5_9RHOD</name>
<dbReference type="Gene3D" id="1.20.120.1190">
    <property type="match status" value="1"/>
</dbReference>
<evidence type="ECO:0000259" key="3">
    <source>
        <dbReference type="Pfam" id="PF17835"/>
    </source>
</evidence>
<dbReference type="CDD" id="cd01897">
    <property type="entry name" value="NOG"/>
    <property type="match status" value="1"/>
</dbReference>
<dbReference type="InterPro" id="IPR006073">
    <property type="entry name" value="GTP-bd"/>
</dbReference>
<proteinExistence type="predicted"/>
<dbReference type="AlphaFoldDB" id="A0AAV8UTA5"/>
<feature type="domain" description="Nucleolar GTP-binding protein 1 Rossman-fold" evidence="2">
    <location>
        <begin position="292"/>
        <end position="351"/>
    </location>
</feature>
<comment type="caution">
    <text evidence="4">The sequence shown here is derived from an EMBL/GenBank/DDBJ whole genome shotgun (WGS) entry which is preliminary data.</text>
</comment>